<feature type="region of interest" description="Disordered" evidence="1">
    <location>
        <begin position="490"/>
        <end position="532"/>
    </location>
</feature>
<keyword evidence="4" id="KW-1185">Reference proteome</keyword>
<dbReference type="Gene3D" id="1.10.472.10">
    <property type="entry name" value="Cyclin-like"/>
    <property type="match status" value="2"/>
</dbReference>
<dbReference type="GO" id="GO:0005667">
    <property type="term" value="C:transcription regulator complex"/>
    <property type="evidence" value="ECO:0007669"/>
    <property type="project" value="TreeGrafter"/>
</dbReference>
<dbReference type="SUPFAM" id="SSF47954">
    <property type="entry name" value="Cyclin-like"/>
    <property type="match status" value="2"/>
</dbReference>
<sequence length="532" mass="61072">MKMLDFQKNPKDELSLDYEVSSQRSSYGSKLPVNSKLQEIDFPSIVSNSPYSVKSFPPLTPYSTSVELETWINSHLETYENSSIPQEIKQKTGTEALSLLTNLLEEFKIELEEITKKSGKAHAPALFMDHFIRSEESHEINSSETNLKADLTVKLFYKVLLELIRNEEKQQEIRPEVKGPLTIILKNETFYRALLSCCLETVLFVNNITVIDYEQVLDLCRVSAFDSWKLMKSFLEFDPKIPTALRTYFKTLELRTISYLAWAESSPVLSLIKQHFNTKEENTHPAIQMFCRRVLSHAALRISDLSNLLEIPEPLKEEIWNVMKDALSDNTELFINRHMDQIIICTIYGVCKAKNLNVTFNALIAKYTDCYNDPGKIFRNVRIDGLTNTGDIIKFYNNVYVAHMKSSLLAISKNSEKIQQQPRVPSLNPPSSLACNLPLPMISYCPSPSRQHTRSPSRSPFLTPRSRRYAFGESPSCVLDGINEMMKNTERERLSYDEDELLGEPTKRPKHGNEPFQDSEMEEALPYDFSEN</sequence>
<feature type="region of interest" description="Disordered" evidence="1">
    <location>
        <begin position="446"/>
        <end position="465"/>
    </location>
</feature>
<proteinExistence type="predicted"/>
<dbReference type="Proteomes" id="UP001162131">
    <property type="component" value="Unassembled WGS sequence"/>
</dbReference>
<dbReference type="GO" id="GO:0005634">
    <property type="term" value="C:nucleus"/>
    <property type="evidence" value="ECO:0007669"/>
    <property type="project" value="InterPro"/>
</dbReference>
<dbReference type="EMBL" id="CAJZBQ010000041">
    <property type="protein sequence ID" value="CAG9326778.1"/>
    <property type="molecule type" value="Genomic_DNA"/>
</dbReference>
<dbReference type="InterPro" id="IPR002720">
    <property type="entry name" value="RB_A"/>
</dbReference>
<dbReference type="AlphaFoldDB" id="A0AAU9JYI6"/>
<feature type="domain" description="Retinoblastoma-associated protein A-box" evidence="2">
    <location>
        <begin position="60"/>
        <end position="272"/>
    </location>
</feature>
<evidence type="ECO:0000313" key="4">
    <source>
        <dbReference type="Proteomes" id="UP001162131"/>
    </source>
</evidence>
<reference evidence="3" key="1">
    <citation type="submission" date="2021-09" db="EMBL/GenBank/DDBJ databases">
        <authorList>
            <consortium name="AG Swart"/>
            <person name="Singh M."/>
            <person name="Singh A."/>
            <person name="Seah K."/>
            <person name="Emmerich C."/>
        </authorList>
    </citation>
    <scope>NUCLEOTIDE SEQUENCE</scope>
    <source>
        <strain evidence="3">ATCC30299</strain>
    </source>
</reference>
<protein>
    <recommendedName>
        <fullName evidence="2">Retinoblastoma-associated protein A-box domain-containing protein</fullName>
    </recommendedName>
</protein>
<feature type="compositionally biased region" description="Acidic residues" evidence="1">
    <location>
        <begin position="517"/>
        <end position="532"/>
    </location>
</feature>
<dbReference type="Pfam" id="PF01857">
    <property type="entry name" value="RB_B"/>
    <property type="match status" value="1"/>
</dbReference>
<dbReference type="PANTHER" id="PTHR13742:SF17">
    <property type="entry name" value="RE32990P-RELATED"/>
    <property type="match status" value="1"/>
</dbReference>
<dbReference type="Pfam" id="PF01858">
    <property type="entry name" value="RB_A"/>
    <property type="match status" value="1"/>
</dbReference>
<comment type="caution">
    <text evidence="3">The sequence shown here is derived from an EMBL/GenBank/DDBJ whole genome shotgun (WGS) entry which is preliminary data.</text>
</comment>
<dbReference type="PANTHER" id="PTHR13742">
    <property type="entry name" value="RETINOBLASTOMA-ASSOCIATED PROTEIN RB -RELATED"/>
    <property type="match status" value="1"/>
</dbReference>
<dbReference type="InterPro" id="IPR028309">
    <property type="entry name" value="RB_fam"/>
</dbReference>
<evidence type="ECO:0000313" key="3">
    <source>
        <dbReference type="EMBL" id="CAG9326778.1"/>
    </source>
</evidence>
<evidence type="ECO:0000256" key="1">
    <source>
        <dbReference type="SAM" id="MobiDB-lite"/>
    </source>
</evidence>
<dbReference type="InterPro" id="IPR036915">
    <property type="entry name" value="Cyclin-like_sf"/>
</dbReference>
<evidence type="ECO:0000259" key="2">
    <source>
        <dbReference type="SMART" id="SM01368"/>
    </source>
</evidence>
<name>A0AAU9JYI6_9CILI</name>
<accession>A0AAU9JYI6</accession>
<organism evidence="3 4">
    <name type="scientific">Blepharisma stoltei</name>
    <dbReference type="NCBI Taxonomy" id="1481888"/>
    <lineage>
        <taxon>Eukaryota</taxon>
        <taxon>Sar</taxon>
        <taxon>Alveolata</taxon>
        <taxon>Ciliophora</taxon>
        <taxon>Postciliodesmatophora</taxon>
        <taxon>Heterotrichea</taxon>
        <taxon>Heterotrichida</taxon>
        <taxon>Blepharismidae</taxon>
        <taxon>Blepharisma</taxon>
    </lineage>
</organism>
<dbReference type="GO" id="GO:0030154">
    <property type="term" value="P:cell differentiation"/>
    <property type="evidence" value="ECO:0007669"/>
    <property type="project" value="TreeGrafter"/>
</dbReference>
<gene>
    <name evidence="3" type="ORF">BSTOLATCC_MIC42045</name>
</gene>
<dbReference type="GO" id="GO:0000785">
    <property type="term" value="C:chromatin"/>
    <property type="evidence" value="ECO:0007669"/>
    <property type="project" value="TreeGrafter"/>
</dbReference>
<dbReference type="GO" id="GO:0000977">
    <property type="term" value="F:RNA polymerase II transcription regulatory region sequence-specific DNA binding"/>
    <property type="evidence" value="ECO:0007669"/>
    <property type="project" value="TreeGrafter"/>
</dbReference>
<dbReference type="InterPro" id="IPR002719">
    <property type="entry name" value="RB_B"/>
</dbReference>
<dbReference type="SMART" id="SM01368">
    <property type="entry name" value="RB_A"/>
    <property type="match status" value="1"/>
</dbReference>
<dbReference type="GO" id="GO:2000134">
    <property type="term" value="P:negative regulation of G1/S transition of mitotic cell cycle"/>
    <property type="evidence" value="ECO:0007669"/>
    <property type="project" value="TreeGrafter"/>
</dbReference>
<feature type="compositionally biased region" description="Polar residues" evidence="1">
    <location>
        <begin position="446"/>
        <end position="460"/>
    </location>
</feature>
<dbReference type="GO" id="GO:0006357">
    <property type="term" value="P:regulation of transcription by RNA polymerase II"/>
    <property type="evidence" value="ECO:0007669"/>
    <property type="project" value="InterPro"/>
</dbReference>